<accession>K1S0W0</accession>
<gene>
    <name evidence="1" type="ORF">LEA_19398</name>
</gene>
<dbReference type="AlphaFoldDB" id="K1S0W0"/>
<proteinExistence type="predicted"/>
<sequence>MRYGMLSKKQEFLLQKVQKPARYIGGEVNSVVKDKSKIKFRYAFCFPDNYEIGMSHLGMKIL</sequence>
<dbReference type="EMBL" id="AJWY01013341">
    <property type="protein sequence ID" value="EKC47385.1"/>
    <property type="molecule type" value="Genomic_DNA"/>
</dbReference>
<feature type="non-terminal residue" evidence="1">
    <location>
        <position position="62"/>
    </location>
</feature>
<name>K1S0W0_9ZZZZ</name>
<organism evidence="1">
    <name type="scientific">human gut metagenome</name>
    <dbReference type="NCBI Taxonomy" id="408170"/>
    <lineage>
        <taxon>unclassified sequences</taxon>
        <taxon>metagenomes</taxon>
        <taxon>organismal metagenomes</taxon>
    </lineage>
</organism>
<dbReference type="PANTHER" id="PTHR42731">
    <property type="entry name" value="SLL1084 PROTEIN"/>
    <property type="match status" value="1"/>
</dbReference>
<comment type="caution">
    <text evidence="1">The sequence shown here is derived from an EMBL/GenBank/DDBJ whole genome shotgun (WGS) entry which is preliminary data.</text>
</comment>
<dbReference type="PANTHER" id="PTHR42731:SF1">
    <property type="entry name" value="RADICAL SAM DOMAIN PROTEIN"/>
    <property type="match status" value="1"/>
</dbReference>
<protein>
    <submittedName>
        <fullName evidence="1">Fe-S oxidoreductase</fullName>
    </submittedName>
</protein>
<reference evidence="1" key="1">
    <citation type="journal article" date="2013" name="Environ. Microbiol.">
        <title>Microbiota from the distal guts of lean and obese adolescents exhibit partial functional redundancy besides clear differences in community structure.</title>
        <authorList>
            <person name="Ferrer M."/>
            <person name="Ruiz A."/>
            <person name="Lanza F."/>
            <person name="Haange S.B."/>
            <person name="Oberbach A."/>
            <person name="Till H."/>
            <person name="Bargiela R."/>
            <person name="Campoy C."/>
            <person name="Segura M.T."/>
            <person name="Richter M."/>
            <person name="von Bergen M."/>
            <person name="Seifert J."/>
            <person name="Suarez A."/>
        </authorList>
    </citation>
    <scope>NUCLEOTIDE SEQUENCE</scope>
</reference>
<evidence type="ECO:0000313" key="1">
    <source>
        <dbReference type="EMBL" id="EKC47385.1"/>
    </source>
</evidence>